<dbReference type="CDD" id="cd22343">
    <property type="entry name" value="PDDEXK_lambda_exonuclease-like"/>
    <property type="match status" value="1"/>
</dbReference>
<evidence type="ECO:0000313" key="2">
    <source>
        <dbReference type="EMBL" id="KKN76967.1"/>
    </source>
</evidence>
<dbReference type="InterPro" id="IPR051703">
    <property type="entry name" value="NF-kappa-B_Signaling_Reg"/>
</dbReference>
<dbReference type="InterPro" id="IPR011335">
    <property type="entry name" value="Restrct_endonuc-II-like"/>
</dbReference>
<comment type="caution">
    <text evidence="2">The sequence shown here is derived from an EMBL/GenBank/DDBJ whole genome shotgun (WGS) entry which is preliminary data.</text>
</comment>
<name>A0A0F9TPT2_9ZZZZ</name>
<dbReference type="Gene3D" id="3.90.320.10">
    <property type="match status" value="1"/>
</dbReference>
<dbReference type="AlphaFoldDB" id="A0A0F9TPT2"/>
<sequence>MIYHDIEQGSDEYCELKLGKISSSHFSEIMVNTINRGGEFDSQAKWGVGAKDYAARLALERKTKKRLDSFQNDWMQRGNRLEPEARQKYECKTFQLVENGGLFINGDLATSPDGLIEKGGIEIKCVKYNTQFAVMEAEFYDTKYKWQMQGQMLVANLKFVDFVSYCPEHPKETELYIYRVEKNNVNSDQITKRLEHFKELIADYEKMIGGNNGK</sequence>
<protein>
    <recommendedName>
        <fullName evidence="1">YqaJ viral recombinase domain-containing protein</fullName>
    </recommendedName>
</protein>
<dbReference type="PANTHER" id="PTHR46609">
    <property type="entry name" value="EXONUCLEASE, PHAGE-TYPE/RECB, C-TERMINAL DOMAIN-CONTAINING PROTEIN"/>
    <property type="match status" value="1"/>
</dbReference>
<evidence type="ECO:0000259" key="1">
    <source>
        <dbReference type="Pfam" id="PF09588"/>
    </source>
</evidence>
<proteinExistence type="predicted"/>
<organism evidence="2">
    <name type="scientific">marine sediment metagenome</name>
    <dbReference type="NCBI Taxonomy" id="412755"/>
    <lineage>
        <taxon>unclassified sequences</taxon>
        <taxon>metagenomes</taxon>
        <taxon>ecological metagenomes</taxon>
    </lineage>
</organism>
<dbReference type="PANTHER" id="PTHR46609:SF8">
    <property type="entry name" value="YQAJ VIRAL RECOMBINASE DOMAIN-CONTAINING PROTEIN"/>
    <property type="match status" value="1"/>
</dbReference>
<dbReference type="EMBL" id="LAZR01000286">
    <property type="protein sequence ID" value="KKN76967.1"/>
    <property type="molecule type" value="Genomic_DNA"/>
</dbReference>
<gene>
    <name evidence="2" type="ORF">LCGC14_0364590</name>
</gene>
<dbReference type="Pfam" id="PF09588">
    <property type="entry name" value="YqaJ"/>
    <property type="match status" value="1"/>
</dbReference>
<reference evidence="2" key="1">
    <citation type="journal article" date="2015" name="Nature">
        <title>Complex archaea that bridge the gap between prokaryotes and eukaryotes.</title>
        <authorList>
            <person name="Spang A."/>
            <person name="Saw J.H."/>
            <person name="Jorgensen S.L."/>
            <person name="Zaremba-Niedzwiedzka K."/>
            <person name="Martijn J."/>
            <person name="Lind A.E."/>
            <person name="van Eijk R."/>
            <person name="Schleper C."/>
            <person name="Guy L."/>
            <person name="Ettema T.J."/>
        </authorList>
    </citation>
    <scope>NUCLEOTIDE SEQUENCE</scope>
</reference>
<dbReference type="SUPFAM" id="SSF52980">
    <property type="entry name" value="Restriction endonuclease-like"/>
    <property type="match status" value="1"/>
</dbReference>
<dbReference type="InterPro" id="IPR019080">
    <property type="entry name" value="YqaJ_viral_recombinase"/>
</dbReference>
<feature type="domain" description="YqaJ viral recombinase" evidence="1">
    <location>
        <begin position="57"/>
        <end position="157"/>
    </location>
</feature>
<dbReference type="InterPro" id="IPR011604">
    <property type="entry name" value="PDDEXK-like_dom_sf"/>
</dbReference>
<accession>A0A0F9TPT2</accession>